<dbReference type="Pfam" id="PF20549">
    <property type="entry name" value="DUF6763"/>
    <property type="match status" value="1"/>
</dbReference>
<keyword evidence="3" id="KW-1185">Reference proteome</keyword>
<evidence type="ECO:0000256" key="1">
    <source>
        <dbReference type="SAM" id="MobiDB-lite"/>
    </source>
</evidence>
<name>A0A5C8ZZL1_9GAMM</name>
<feature type="region of interest" description="Disordered" evidence="1">
    <location>
        <begin position="61"/>
        <end position="105"/>
    </location>
</feature>
<reference evidence="2 3" key="1">
    <citation type="submission" date="2019-08" db="EMBL/GenBank/DDBJ databases">
        <title>Parahaliea maris sp. nov., isolated from the surface seawater.</title>
        <authorList>
            <person name="Liu Y."/>
        </authorList>
    </citation>
    <scope>NUCLEOTIDE SEQUENCE [LARGE SCALE GENOMIC DNA]</scope>
    <source>
        <strain evidence="2 3">S2-26</strain>
    </source>
</reference>
<proteinExistence type="predicted"/>
<organism evidence="2 3">
    <name type="scientific">Parahaliea aestuarii</name>
    <dbReference type="NCBI Taxonomy" id="1852021"/>
    <lineage>
        <taxon>Bacteria</taxon>
        <taxon>Pseudomonadati</taxon>
        <taxon>Pseudomonadota</taxon>
        <taxon>Gammaproteobacteria</taxon>
        <taxon>Cellvibrionales</taxon>
        <taxon>Halieaceae</taxon>
        <taxon>Parahaliea</taxon>
    </lineage>
</organism>
<comment type="caution">
    <text evidence="2">The sequence shown here is derived from an EMBL/GenBank/DDBJ whole genome shotgun (WGS) entry which is preliminary data.</text>
</comment>
<evidence type="ECO:0000313" key="3">
    <source>
        <dbReference type="Proteomes" id="UP000321933"/>
    </source>
</evidence>
<dbReference type="OrthoDB" id="7062948at2"/>
<gene>
    <name evidence="2" type="ORF">FVW59_04795</name>
</gene>
<accession>A0A5C8ZZL1</accession>
<protein>
    <submittedName>
        <fullName evidence="2">Uncharacterized protein</fullName>
    </submittedName>
</protein>
<dbReference type="RefSeq" id="WP_148063110.1">
    <property type="nucleotide sequence ID" value="NZ_VRYZ01000002.1"/>
</dbReference>
<dbReference type="InterPro" id="IPR046651">
    <property type="entry name" value="DUF6763"/>
</dbReference>
<dbReference type="AlphaFoldDB" id="A0A5C8ZZL1"/>
<dbReference type="EMBL" id="VRYZ01000002">
    <property type="protein sequence ID" value="TXS93174.1"/>
    <property type="molecule type" value="Genomic_DNA"/>
</dbReference>
<dbReference type="Proteomes" id="UP000321933">
    <property type="component" value="Unassembled WGS sequence"/>
</dbReference>
<sequence>MKMLSPAVGGWYKDLETHELFEVVAWDPATLTIEAQFLDGEVTEYDIDAWRQLKLSQAEAPEDWRTPFELDDEDGLDPDSPFHPEDWNNPVTMIEPDTMYGVEDY</sequence>
<evidence type="ECO:0000313" key="2">
    <source>
        <dbReference type="EMBL" id="TXS93174.1"/>
    </source>
</evidence>